<protein>
    <submittedName>
        <fullName evidence="2">Uncharacterized protein</fullName>
    </submittedName>
</protein>
<feature type="chain" id="PRO_5013038251" evidence="1">
    <location>
        <begin position="33"/>
        <end position="489"/>
    </location>
</feature>
<dbReference type="InterPro" id="IPR053742">
    <property type="entry name" value="Fungal_ImmunoLectin_sf"/>
</dbReference>
<name>A0A2A8ZSL2_BACCE</name>
<keyword evidence="1" id="KW-0732">Signal</keyword>
<accession>A0A2A8ZSL2</accession>
<dbReference type="Proteomes" id="UP000220032">
    <property type="component" value="Unassembled WGS sequence"/>
</dbReference>
<dbReference type="Pfam" id="PF09259">
    <property type="entry name" value="Fve"/>
    <property type="match status" value="1"/>
</dbReference>
<dbReference type="GO" id="GO:0002682">
    <property type="term" value="P:regulation of immune system process"/>
    <property type="evidence" value="ECO:0007669"/>
    <property type="project" value="InterPro"/>
</dbReference>
<gene>
    <name evidence="2" type="ORF">CN307_32445</name>
</gene>
<dbReference type="InterPro" id="IPR036344">
    <property type="entry name" value="FIP_sf"/>
</dbReference>
<dbReference type="EMBL" id="NTRR01000106">
    <property type="protein sequence ID" value="PFE06727.1"/>
    <property type="molecule type" value="Genomic_DNA"/>
</dbReference>
<feature type="signal peptide" evidence="1">
    <location>
        <begin position="1"/>
        <end position="32"/>
    </location>
</feature>
<dbReference type="SUPFAM" id="SSF101542">
    <property type="entry name" value="Fungal immunomodulatory protein, FIP"/>
    <property type="match status" value="1"/>
</dbReference>
<comment type="caution">
    <text evidence="2">The sequence shown here is derived from an EMBL/GenBank/DDBJ whole genome shotgun (WGS) entry which is preliminary data.</text>
</comment>
<evidence type="ECO:0000256" key="1">
    <source>
        <dbReference type="SAM" id="SignalP"/>
    </source>
</evidence>
<dbReference type="AlphaFoldDB" id="A0A2A8ZSL2"/>
<dbReference type="Gene3D" id="2.170.15.10">
    <property type="entry name" value="Proaerolysin, chain A, domain 3"/>
    <property type="match status" value="1"/>
</dbReference>
<dbReference type="Pfam" id="PF03318">
    <property type="entry name" value="ETX_MTX2"/>
    <property type="match status" value="1"/>
</dbReference>
<dbReference type="RefSeq" id="WP_098344236.1">
    <property type="nucleotide sequence ID" value="NZ_NTRR01000106.1"/>
</dbReference>
<sequence>MKKKNKMRLATGVTSAAILASAFGGILPSASAETPNRVESVQQGAKVAAGDFLTDDQARSILKDPLGNVEKYVNIHKQVRNRVTALAGKDMNILALDRYMADLWYLDMMVNMHRINNRDSQAAAQIITSGFDEKEYDPSRYTPSFNWSSGNVGNFKEILNVTHPLSKYKDTTTLFNNSSLEQTANIVERTIQNTQRFSTTTSQGWSVGGSASGGPGQDFAKSGPFKLLDIGITGSFNMEKSQTEEQGSSQALIIPRESYKAPARKGFYASRSTVTKHYKYEADVNGEFNGEVGINALLIERKPMRNLISYYQKQLPKGITLTANSIKITGKGTIEAGDFANAVDTVIDIQEFDLPGDGDMLGHTGVKEWNIVEGHQGNEIGNLYVNDITLNLPSGKQYDYRVKVNGRDLGVGSGQVSSGTVKVDIKGWNAGNGFPEKSSTIELYAIDKATGKEALVAKRTPTLTESVKKVEAKLKNSFLENININNIIK</sequence>
<dbReference type="GO" id="GO:0030246">
    <property type="term" value="F:carbohydrate binding"/>
    <property type="evidence" value="ECO:0007669"/>
    <property type="project" value="InterPro"/>
</dbReference>
<organism evidence="2 3">
    <name type="scientific">Bacillus cereus</name>
    <dbReference type="NCBI Taxonomy" id="1396"/>
    <lineage>
        <taxon>Bacteria</taxon>
        <taxon>Bacillati</taxon>
        <taxon>Bacillota</taxon>
        <taxon>Bacilli</taxon>
        <taxon>Bacillales</taxon>
        <taxon>Bacillaceae</taxon>
        <taxon>Bacillus</taxon>
        <taxon>Bacillus cereus group</taxon>
    </lineage>
</organism>
<evidence type="ECO:0000313" key="2">
    <source>
        <dbReference type="EMBL" id="PFE06727.1"/>
    </source>
</evidence>
<evidence type="ECO:0000313" key="3">
    <source>
        <dbReference type="Proteomes" id="UP000220032"/>
    </source>
</evidence>
<dbReference type="InterPro" id="IPR015339">
    <property type="entry name" value="Immunomodulatory_FIP-Fve_fun"/>
</dbReference>
<dbReference type="SUPFAM" id="SSF56973">
    <property type="entry name" value="Aerolisin/ETX pore-forming domain"/>
    <property type="match status" value="1"/>
</dbReference>
<proteinExistence type="predicted"/>
<dbReference type="InterPro" id="IPR004991">
    <property type="entry name" value="Aerolysin-like"/>
</dbReference>
<reference evidence="2 3" key="1">
    <citation type="submission" date="2017-09" db="EMBL/GenBank/DDBJ databases">
        <title>Large-scale bioinformatics analysis of Bacillus genomes uncovers conserved roles of natural products in bacterial physiology.</title>
        <authorList>
            <consortium name="Agbiome Team Llc"/>
            <person name="Bleich R.M."/>
            <person name="Grubbs K.J."/>
            <person name="Santa Maria K.C."/>
            <person name="Allen S.E."/>
            <person name="Farag S."/>
            <person name="Shank E.A."/>
            <person name="Bowers A."/>
        </authorList>
    </citation>
    <scope>NUCLEOTIDE SEQUENCE [LARGE SCALE GENOMIC DNA]</scope>
    <source>
        <strain evidence="2 3">AFS022681</strain>
    </source>
</reference>
<dbReference type="Gene3D" id="2.60.40.1790">
    <property type="entry name" value="Fungal immunomodulatory protein Fve"/>
    <property type="match status" value="1"/>
</dbReference>